<dbReference type="Proteomes" id="UP000663623">
    <property type="component" value="Chromosome"/>
</dbReference>
<dbReference type="EMBL" id="AP024480">
    <property type="protein sequence ID" value="BCS80090.1"/>
    <property type="molecule type" value="Genomic_DNA"/>
</dbReference>
<keyword evidence="1" id="KW-1133">Transmembrane helix</keyword>
<sequence>MKMNWAKAKTIAIMVFFLIFIFLVIKYLNLFPKEESLTVEQINMAKSILSQNSIKLSCSIDRKIYYVSKLSVAIESKYDNIVTKLFGKRVDRYQNEFESSIYHLKIVNQTLFLESKYYQDPFELFDIKRVDYIKDYDGSFVQVYKGYPIFDGKLTVKKQGDSTLYIFTKVNPRRFEIKRSRAISALEAIFNLLNQQRRIKEIQNIKFGFYLKDFNVIHGQAIPVWRITADGNVYYINGFTGMLE</sequence>
<gene>
    <name evidence="2" type="ORF">CaldiYA01_00500</name>
</gene>
<protein>
    <recommendedName>
        <fullName evidence="4">Regulatory protein YycH-like domain-containing protein</fullName>
    </recommendedName>
</protein>
<keyword evidence="1" id="KW-0472">Membrane</keyword>
<organism evidence="2 3">
    <name type="scientific">Caldicellulosiruptor diazotrophicus</name>
    <dbReference type="NCBI Taxonomy" id="2806205"/>
    <lineage>
        <taxon>Bacteria</taxon>
        <taxon>Bacillati</taxon>
        <taxon>Bacillota</taxon>
        <taxon>Bacillota incertae sedis</taxon>
        <taxon>Caldicellulosiruptorales</taxon>
        <taxon>Caldicellulosiruptoraceae</taxon>
        <taxon>Caldicellulosiruptor</taxon>
    </lineage>
</organism>
<proteinExistence type="predicted"/>
<keyword evidence="1" id="KW-0812">Transmembrane</keyword>
<evidence type="ECO:0000313" key="2">
    <source>
        <dbReference type="EMBL" id="BCS80090.1"/>
    </source>
</evidence>
<evidence type="ECO:0000313" key="3">
    <source>
        <dbReference type="Proteomes" id="UP000663623"/>
    </source>
</evidence>
<reference evidence="2 3" key="1">
    <citation type="submission" date="2021-02" db="EMBL/GenBank/DDBJ databases">
        <title>Nitrogen-fixing ability and nitrogen fixation related genes of thermophilic fermentative bacteria in the genus Caldicellulosiruptor.</title>
        <authorList>
            <person name="Chen Y."/>
            <person name="Nishihara A."/>
            <person name="Haruta S."/>
        </authorList>
    </citation>
    <scope>NUCLEOTIDE SEQUENCE [LARGE SCALE GENOMIC DNA]</scope>
    <source>
        <strain evidence="2 3">YA01</strain>
    </source>
</reference>
<name>A0ABM7NJ11_9FIRM</name>
<evidence type="ECO:0008006" key="4">
    <source>
        <dbReference type="Google" id="ProtNLM"/>
    </source>
</evidence>
<keyword evidence="3" id="KW-1185">Reference proteome</keyword>
<evidence type="ECO:0000256" key="1">
    <source>
        <dbReference type="SAM" id="Phobius"/>
    </source>
</evidence>
<feature type="transmembrane region" description="Helical" evidence="1">
    <location>
        <begin position="12"/>
        <end position="31"/>
    </location>
</feature>
<accession>A0ABM7NJ11</accession>